<sequence length="186" mass="21837">MYRSEISAKILENPNLVDKIVVIILPNYFYEYEGFLQHLLRENFGIIEKSVKNFKRNDIMEWRSSDLESQDIWGLAEKITSGPCMVLLCERANAFLEMRELSKYHNDISKKMSSSTGIYFSRSTIAAYQDIAFFYPKHINEKEMIKHAQNYLSVEVWPKLSEALARVAVEKPENPIKWLAEYLKTR</sequence>
<dbReference type="Gene3D" id="1.20.890.10">
    <property type="entry name" value="cAMP-dependent protein kinase regulatory subunit, dimerization-anchoring domain"/>
    <property type="match status" value="1"/>
</dbReference>
<dbReference type="Pfam" id="PF05186">
    <property type="entry name" value="Dpy-30"/>
    <property type="match status" value="1"/>
</dbReference>
<organism evidence="2 3">
    <name type="scientific">Caenorhabditis angaria</name>
    <dbReference type="NCBI Taxonomy" id="860376"/>
    <lineage>
        <taxon>Eukaryota</taxon>
        <taxon>Metazoa</taxon>
        <taxon>Ecdysozoa</taxon>
        <taxon>Nematoda</taxon>
        <taxon>Chromadorea</taxon>
        <taxon>Rhabditida</taxon>
        <taxon>Rhabditina</taxon>
        <taxon>Rhabditomorpha</taxon>
        <taxon>Rhabditoidea</taxon>
        <taxon>Rhabditidae</taxon>
        <taxon>Peloderinae</taxon>
        <taxon>Caenorhabditis</taxon>
    </lineage>
</organism>
<proteinExistence type="inferred from homology"/>
<comment type="caution">
    <text evidence="1">Lacks conserved residue(s) required for the propagation of feature annotation.</text>
</comment>
<name>A0A9P1IQ80_9PELO</name>
<dbReference type="SUPFAM" id="SSF54919">
    <property type="entry name" value="Nucleoside diphosphate kinase, NDK"/>
    <property type="match status" value="1"/>
</dbReference>
<evidence type="ECO:0000313" key="3">
    <source>
        <dbReference type="Proteomes" id="UP001152747"/>
    </source>
</evidence>
<protein>
    <submittedName>
        <fullName evidence="2">Uncharacterized protein</fullName>
    </submittedName>
</protein>
<dbReference type="PROSITE" id="PS51374">
    <property type="entry name" value="NDPK_LIKE"/>
    <property type="match status" value="1"/>
</dbReference>
<dbReference type="AlphaFoldDB" id="A0A9P1IQ80"/>
<comment type="caution">
    <text evidence="2">The sequence shown here is derived from an EMBL/GenBank/DDBJ whole genome shotgun (WGS) entry which is preliminary data.</text>
</comment>
<gene>
    <name evidence="2" type="ORF">CAMP_LOCUS11681</name>
</gene>
<dbReference type="InterPro" id="IPR007858">
    <property type="entry name" value="Dpy-30_motif"/>
</dbReference>
<dbReference type="InterPro" id="IPR036850">
    <property type="entry name" value="NDK-like_dom_sf"/>
</dbReference>
<comment type="similarity">
    <text evidence="1">Belongs to the NDK family.</text>
</comment>
<evidence type="ECO:0000256" key="1">
    <source>
        <dbReference type="PROSITE-ProRule" id="PRU00706"/>
    </source>
</evidence>
<keyword evidence="3" id="KW-1185">Reference proteome</keyword>
<dbReference type="Proteomes" id="UP001152747">
    <property type="component" value="Unassembled WGS sequence"/>
</dbReference>
<reference evidence="2" key="1">
    <citation type="submission" date="2022-11" db="EMBL/GenBank/DDBJ databases">
        <authorList>
            <person name="Kikuchi T."/>
        </authorList>
    </citation>
    <scope>NUCLEOTIDE SEQUENCE</scope>
    <source>
        <strain evidence="2">PS1010</strain>
    </source>
</reference>
<dbReference type="Gene3D" id="3.30.70.141">
    <property type="entry name" value="Nucleoside diphosphate kinase-like domain"/>
    <property type="match status" value="1"/>
</dbReference>
<evidence type="ECO:0000313" key="2">
    <source>
        <dbReference type="EMBL" id="CAI5449044.1"/>
    </source>
</evidence>
<dbReference type="OrthoDB" id="417678at2759"/>
<accession>A0A9P1IQ80</accession>
<dbReference type="EMBL" id="CANHGI010000004">
    <property type="protein sequence ID" value="CAI5449044.1"/>
    <property type="molecule type" value="Genomic_DNA"/>
</dbReference>
<dbReference type="CDD" id="cd22958">
    <property type="entry name" value="DD_DPY30_SDC1-like"/>
    <property type="match status" value="1"/>
</dbReference>